<evidence type="ECO:0000313" key="3">
    <source>
        <dbReference type="EMBL" id="KAJ5380407.1"/>
    </source>
</evidence>
<dbReference type="AlphaFoldDB" id="A0A9W9SKZ6"/>
<dbReference type="OrthoDB" id="3553547at2759"/>
<feature type="compositionally biased region" description="Pro residues" evidence="2">
    <location>
        <begin position="66"/>
        <end position="79"/>
    </location>
</feature>
<feature type="compositionally biased region" description="Polar residues" evidence="2">
    <location>
        <begin position="54"/>
        <end position="64"/>
    </location>
</feature>
<feature type="coiled-coil region" evidence="1">
    <location>
        <begin position="201"/>
        <end position="235"/>
    </location>
</feature>
<feature type="coiled-coil region" evidence="1">
    <location>
        <begin position="290"/>
        <end position="317"/>
    </location>
</feature>
<name>A0A9W9SKZ6_9EURO</name>
<reference evidence="3" key="2">
    <citation type="journal article" date="2023" name="IMA Fungus">
        <title>Comparative genomic study of the Penicillium genus elucidates a diverse pangenome and 15 lateral gene transfer events.</title>
        <authorList>
            <person name="Petersen C."/>
            <person name="Sorensen T."/>
            <person name="Nielsen M.R."/>
            <person name="Sondergaard T.E."/>
            <person name="Sorensen J.L."/>
            <person name="Fitzpatrick D.A."/>
            <person name="Frisvad J.C."/>
            <person name="Nielsen K.L."/>
        </authorList>
    </citation>
    <scope>NUCLEOTIDE SEQUENCE</scope>
    <source>
        <strain evidence="3">IBT 29864</strain>
    </source>
</reference>
<feature type="region of interest" description="Disordered" evidence="2">
    <location>
        <begin position="52"/>
        <end position="131"/>
    </location>
</feature>
<evidence type="ECO:0000313" key="4">
    <source>
        <dbReference type="Proteomes" id="UP001147782"/>
    </source>
</evidence>
<evidence type="ECO:0000256" key="1">
    <source>
        <dbReference type="SAM" id="Coils"/>
    </source>
</evidence>
<feature type="compositionally biased region" description="Low complexity" evidence="2">
    <location>
        <begin position="262"/>
        <end position="275"/>
    </location>
</feature>
<reference evidence="3" key="1">
    <citation type="submission" date="2022-11" db="EMBL/GenBank/DDBJ databases">
        <authorList>
            <person name="Petersen C."/>
        </authorList>
    </citation>
    <scope>NUCLEOTIDE SEQUENCE</scope>
    <source>
        <strain evidence="3">IBT 29864</strain>
    </source>
</reference>
<dbReference type="RefSeq" id="XP_056557978.1">
    <property type="nucleotide sequence ID" value="XM_056695766.1"/>
</dbReference>
<organism evidence="3 4">
    <name type="scientific">Penicillium cataractarum</name>
    <dbReference type="NCBI Taxonomy" id="2100454"/>
    <lineage>
        <taxon>Eukaryota</taxon>
        <taxon>Fungi</taxon>
        <taxon>Dikarya</taxon>
        <taxon>Ascomycota</taxon>
        <taxon>Pezizomycotina</taxon>
        <taxon>Eurotiomycetes</taxon>
        <taxon>Eurotiomycetidae</taxon>
        <taxon>Eurotiales</taxon>
        <taxon>Aspergillaceae</taxon>
        <taxon>Penicillium</taxon>
    </lineage>
</organism>
<dbReference type="GeneID" id="81434943"/>
<evidence type="ECO:0000256" key="2">
    <source>
        <dbReference type="SAM" id="MobiDB-lite"/>
    </source>
</evidence>
<accession>A0A9W9SKZ6</accession>
<keyword evidence="4" id="KW-1185">Reference proteome</keyword>
<gene>
    <name evidence="3" type="ORF">N7496_002835</name>
</gene>
<comment type="caution">
    <text evidence="3">The sequence shown here is derived from an EMBL/GenBank/DDBJ whole genome shotgun (WGS) entry which is preliminary data.</text>
</comment>
<keyword evidence="1" id="KW-0175">Coiled coil</keyword>
<dbReference type="Proteomes" id="UP001147782">
    <property type="component" value="Unassembled WGS sequence"/>
</dbReference>
<protein>
    <submittedName>
        <fullName evidence="3">Uncharacterized protein</fullName>
    </submittedName>
</protein>
<feature type="region of interest" description="Disordered" evidence="2">
    <location>
        <begin position="1"/>
        <end position="34"/>
    </location>
</feature>
<sequence>MTSWPGTRGARVSPASLKGAIWSDTRSEGYTPSNLLSEERSLIQWDSLWINDEQAPSSPSSGTLQPPYPRYPGASPPTTIPTVPLDAAHGLEDAGASGEAGDEPKTSNTVRQGDHSPPLSPHSQTFDHAPVNAGNSITRLEKIFEEIHLLQQQVRTKRLRVRDLRRALRRKREEEDYLRLVLREKLSWLSPEAIHQQASTINKAIDDLKAATELYRILENDYHRIEDELDKEENVLDKRMTKLNKILRKQATSRKDQNQVVDLDSNLSSDSSSTDADADPNQLSSKAAEYLTLVGEIHLLREQLRDLESEYMNILNQAHLRERIGISLDQGALSFLANYEDAKAKTQAGIHFAIRRLIAHPEHENHPEAVVLDEQWDQVIADFQPQSPDNQPPRDPLRLTEFEDRSPFFEEGRPVPLNKFTFVNRWLLHQLRHSRFEVLQFKTDPGLMGLVDEGWDGDSISQMALMLWFRDETNGMVPVRHEPVQ</sequence>
<feature type="region of interest" description="Disordered" evidence="2">
    <location>
        <begin position="257"/>
        <end position="281"/>
    </location>
</feature>
<dbReference type="EMBL" id="JAPZBS010000002">
    <property type="protein sequence ID" value="KAJ5380407.1"/>
    <property type="molecule type" value="Genomic_DNA"/>
</dbReference>
<proteinExistence type="predicted"/>